<name>A0A3D9ZEY6_9ACTN</name>
<proteinExistence type="predicted"/>
<evidence type="ECO:0000313" key="2">
    <source>
        <dbReference type="EMBL" id="REF95797.1"/>
    </source>
</evidence>
<dbReference type="EMBL" id="QUMQ01000001">
    <property type="protein sequence ID" value="REF95797.1"/>
    <property type="molecule type" value="Genomic_DNA"/>
</dbReference>
<reference evidence="2 3" key="1">
    <citation type="submission" date="2018-08" db="EMBL/GenBank/DDBJ databases">
        <title>Sequencing the genomes of 1000 actinobacteria strains.</title>
        <authorList>
            <person name="Klenk H.-P."/>
        </authorList>
    </citation>
    <scope>NUCLEOTIDE SEQUENCE [LARGE SCALE GENOMIC DNA]</scope>
    <source>
        <strain evidence="2 3">DSM 44099</strain>
    </source>
</reference>
<keyword evidence="3" id="KW-1185">Reference proteome</keyword>
<evidence type="ECO:0008006" key="4">
    <source>
        <dbReference type="Google" id="ProtNLM"/>
    </source>
</evidence>
<keyword evidence="1" id="KW-1133">Transmembrane helix</keyword>
<dbReference type="Proteomes" id="UP000256913">
    <property type="component" value="Unassembled WGS sequence"/>
</dbReference>
<accession>A0A3D9ZEY6</accession>
<evidence type="ECO:0000256" key="1">
    <source>
        <dbReference type="SAM" id="Phobius"/>
    </source>
</evidence>
<gene>
    <name evidence="2" type="ORF">DFJ67_1759</name>
</gene>
<feature type="transmembrane region" description="Helical" evidence="1">
    <location>
        <begin position="38"/>
        <end position="60"/>
    </location>
</feature>
<protein>
    <recommendedName>
        <fullName evidence="4">Flagellin-like protein</fullName>
    </recommendedName>
</protein>
<organism evidence="2 3">
    <name type="scientific">Asanoa ferruginea</name>
    <dbReference type="NCBI Taxonomy" id="53367"/>
    <lineage>
        <taxon>Bacteria</taxon>
        <taxon>Bacillati</taxon>
        <taxon>Actinomycetota</taxon>
        <taxon>Actinomycetes</taxon>
        <taxon>Micromonosporales</taxon>
        <taxon>Micromonosporaceae</taxon>
        <taxon>Asanoa</taxon>
    </lineage>
</organism>
<keyword evidence="1" id="KW-0472">Membrane</keyword>
<dbReference type="AlphaFoldDB" id="A0A3D9ZEY6"/>
<comment type="caution">
    <text evidence="2">The sequence shown here is derived from an EMBL/GenBank/DDBJ whole genome shotgun (WGS) entry which is preliminary data.</text>
</comment>
<sequence>MTTAFPQATLENSGSLTGHILAQGHAEAAQVRRSYAKVGLVLAIGLGVLVGIGVLVVLFVSNSLTGLLD</sequence>
<keyword evidence="1" id="KW-0812">Transmembrane</keyword>
<evidence type="ECO:0000313" key="3">
    <source>
        <dbReference type="Proteomes" id="UP000256913"/>
    </source>
</evidence>